<comment type="function">
    <text evidence="3">This protein is a component of the acetyl coenzyme A carboxylase complex; first, biotin carboxylase catalyzes the carboxylation of the carrier protein and then the transcarboxylase transfers the carboxyl group to form malonyl-CoA.</text>
</comment>
<dbReference type="RefSeq" id="WP_338451671.1">
    <property type="nucleotide sequence ID" value="NZ_CP137640.1"/>
</dbReference>
<keyword evidence="6" id="KW-1185">Reference proteome</keyword>
<proteinExistence type="predicted"/>
<dbReference type="Proteomes" id="UP001357223">
    <property type="component" value="Chromosome"/>
</dbReference>
<reference evidence="5 6" key="1">
    <citation type="submission" date="2023-10" db="EMBL/GenBank/DDBJ databases">
        <title>Niallia locisalis sp.nov. isolated from a salt pond sample.</title>
        <authorList>
            <person name="Li X.-J."/>
            <person name="Dong L."/>
        </authorList>
    </citation>
    <scope>NUCLEOTIDE SEQUENCE [LARGE SCALE GENOMIC DNA]</scope>
    <source>
        <strain evidence="5 6">DSM 29761</strain>
    </source>
</reference>
<sequence length="169" mass="18648">MLKVQEIRELIKLIDHSKIEEFSFEHDGSKIKMKKNTGGSVSVVKTIEQSVEKPVAEVVQKPVVQEVPVEKTVAVQTQAQPEAEVEAATDLHKITSPMVGTFYESPTPDADAYVKIGSKVSKDSIVCIVEAMKLFNEIEAEVEGEIVEVLVKNGQLVEFGQPLFLVKPE</sequence>
<dbReference type="Pfam" id="PF00364">
    <property type="entry name" value="Biotin_lipoyl"/>
    <property type="match status" value="1"/>
</dbReference>
<name>A0ABZ2CKD8_9BACI</name>
<evidence type="ECO:0000313" key="6">
    <source>
        <dbReference type="Proteomes" id="UP001357223"/>
    </source>
</evidence>
<comment type="pathway">
    <text evidence="3">Lipid metabolism; fatty acid biosynthesis.</text>
</comment>
<accession>A0ABZ2CKD8</accession>
<gene>
    <name evidence="5" type="primary">accB</name>
    <name evidence="5" type="ORF">R4Z09_07290</name>
</gene>
<dbReference type="InterPro" id="IPR000089">
    <property type="entry name" value="Biotin_lipoyl"/>
</dbReference>
<keyword evidence="3" id="KW-0444">Lipid biosynthesis</keyword>
<dbReference type="NCBIfam" id="TIGR00531">
    <property type="entry name" value="BCCP"/>
    <property type="match status" value="1"/>
</dbReference>
<dbReference type="PANTHER" id="PTHR45266:SF3">
    <property type="entry name" value="OXALOACETATE DECARBOXYLASE ALPHA CHAIN"/>
    <property type="match status" value="1"/>
</dbReference>
<evidence type="ECO:0000256" key="3">
    <source>
        <dbReference type="RuleBase" id="RU364072"/>
    </source>
</evidence>
<dbReference type="EMBL" id="CP137640">
    <property type="protein sequence ID" value="WVX82776.1"/>
    <property type="molecule type" value="Genomic_DNA"/>
</dbReference>
<keyword evidence="3" id="KW-0443">Lipid metabolism</keyword>
<dbReference type="InterPro" id="IPR050709">
    <property type="entry name" value="Biotin_Carboxyl_Carrier/Decarb"/>
</dbReference>
<feature type="domain" description="Lipoyl-binding" evidence="4">
    <location>
        <begin position="91"/>
        <end position="167"/>
    </location>
</feature>
<dbReference type="PANTHER" id="PTHR45266">
    <property type="entry name" value="OXALOACETATE DECARBOXYLASE ALPHA CHAIN"/>
    <property type="match status" value="1"/>
</dbReference>
<evidence type="ECO:0000256" key="1">
    <source>
        <dbReference type="ARBA" id="ARBA00017562"/>
    </source>
</evidence>
<dbReference type="Gene3D" id="2.40.50.100">
    <property type="match status" value="1"/>
</dbReference>
<dbReference type="CDD" id="cd06850">
    <property type="entry name" value="biotinyl_domain"/>
    <property type="match status" value="1"/>
</dbReference>
<keyword evidence="2 3" id="KW-0092">Biotin</keyword>
<evidence type="ECO:0000259" key="4">
    <source>
        <dbReference type="PROSITE" id="PS50968"/>
    </source>
</evidence>
<dbReference type="PRINTS" id="PR01071">
    <property type="entry name" value="ACOABIOTINCC"/>
</dbReference>
<dbReference type="InterPro" id="IPR001249">
    <property type="entry name" value="AcCoA_biotinCC"/>
</dbReference>
<keyword evidence="3" id="KW-0275">Fatty acid biosynthesis</keyword>
<dbReference type="SUPFAM" id="SSF51230">
    <property type="entry name" value="Single hybrid motif"/>
    <property type="match status" value="1"/>
</dbReference>
<evidence type="ECO:0000313" key="5">
    <source>
        <dbReference type="EMBL" id="WVX82776.1"/>
    </source>
</evidence>
<keyword evidence="3" id="KW-0276">Fatty acid metabolism</keyword>
<keyword evidence="5" id="KW-0436">Ligase</keyword>
<protein>
    <recommendedName>
        <fullName evidence="1 3">Biotin carboxyl carrier protein of acetyl-CoA carboxylase</fullName>
    </recommendedName>
</protein>
<dbReference type="PROSITE" id="PS50968">
    <property type="entry name" value="BIOTINYL_LIPOYL"/>
    <property type="match status" value="1"/>
</dbReference>
<organism evidence="5 6">
    <name type="scientific">Niallia oryzisoli</name>
    <dbReference type="NCBI Taxonomy" id="1737571"/>
    <lineage>
        <taxon>Bacteria</taxon>
        <taxon>Bacillati</taxon>
        <taxon>Bacillota</taxon>
        <taxon>Bacilli</taxon>
        <taxon>Bacillales</taxon>
        <taxon>Bacillaceae</taxon>
        <taxon>Niallia</taxon>
    </lineage>
</organism>
<evidence type="ECO:0000256" key="2">
    <source>
        <dbReference type="ARBA" id="ARBA00023267"/>
    </source>
</evidence>
<dbReference type="InterPro" id="IPR011053">
    <property type="entry name" value="Single_hybrid_motif"/>
</dbReference>
<dbReference type="GO" id="GO:0003989">
    <property type="term" value="F:acetyl-CoA carboxylase activity"/>
    <property type="evidence" value="ECO:0007669"/>
    <property type="project" value="UniProtKB-EC"/>
</dbReference>